<dbReference type="AlphaFoldDB" id="A0AAE9ZS49"/>
<evidence type="ECO:0000256" key="2">
    <source>
        <dbReference type="ARBA" id="ARBA00008883"/>
    </source>
</evidence>
<dbReference type="Proteomes" id="UP001218638">
    <property type="component" value="Chromosome"/>
</dbReference>
<evidence type="ECO:0000256" key="6">
    <source>
        <dbReference type="ARBA" id="ARBA00022692"/>
    </source>
</evidence>
<evidence type="ECO:0000256" key="11">
    <source>
        <dbReference type="ARBA" id="ARBA00023136"/>
    </source>
</evidence>
<evidence type="ECO:0000259" key="17">
    <source>
        <dbReference type="Pfam" id="PF02706"/>
    </source>
</evidence>
<comment type="subcellular location">
    <subcellularLocation>
        <location evidence="1">Cell inner membrane</location>
        <topology evidence="1">Multi-pass membrane protein</topology>
    </subcellularLocation>
</comment>
<evidence type="ECO:0000256" key="8">
    <source>
        <dbReference type="ARBA" id="ARBA00022777"/>
    </source>
</evidence>
<evidence type="ECO:0000256" key="1">
    <source>
        <dbReference type="ARBA" id="ARBA00004429"/>
    </source>
</evidence>
<dbReference type="EMBL" id="CP119075">
    <property type="protein sequence ID" value="WED63192.1"/>
    <property type="molecule type" value="Genomic_DNA"/>
</dbReference>
<dbReference type="GO" id="GO:0004715">
    <property type="term" value="F:non-membrane spanning protein tyrosine kinase activity"/>
    <property type="evidence" value="ECO:0007669"/>
    <property type="project" value="UniProtKB-EC"/>
</dbReference>
<gene>
    <name evidence="19" type="ORF">PXH66_12720</name>
</gene>
<evidence type="ECO:0000256" key="16">
    <source>
        <dbReference type="SAM" id="Phobius"/>
    </source>
</evidence>
<evidence type="ECO:0000256" key="4">
    <source>
        <dbReference type="ARBA" id="ARBA00022519"/>
    </source>
</evidence>
<dbReference type="CDD" id="cd05387">
    <property type="entry name" value="BY-kinase"/>
    <property type="match status" value="1"/>
</dbReference>
<keyword evidence="4" id="KW-0997">Cell inner membrane</keyword>
<dbReference type="EC" id="2.7.10.2" evidence="19"/>
<dbReference type="PANTHER" id="PTHR32309:SF31">
    <property type="entry name" value="CAPSULAR EXOPOLYSACCHARIDE FAMILY"/>
    <property type="match status" value="1"/>
</dbReference>
<comment type="similarity">
    <text evidence="2">Belongs to the etk/wzc family.</text>
</comment>
<feature type="transmembrane region" description="Helical" evidence="16">
    <location>
        <begin position="414"/>
        <end position="436"/>
    </location>
</feature>
<evidence type="ECO:0000313" key="19">
    <source>
        <dbReference type="EMBL" id="WED63192.1"/>
    </source>
</evidence>
<dbReference type="Pfam" id="PF13614">
    <property type="entry name" value="AAA_31"/>
    <property type="match status" value="1"/>
</dbReference>
<feature type="domain" description="AAA" evidence="18">
    <location>
        <begin position="507"/>
        <end position="628"/>
    </location>
</feature>
<evidence type="ECO:0000313" key="20">
    <source>
        <dbReference type="Proteomes" id="UP001218638"/>
    </source>
</evidence>
<proteinExistence type="inferred from homology"/>
<dbReference type="RefSeq" id="WP_330928544.1">
    <property type="nucleotide sequence ID" value="NZ_CP119075.1"/>
</dbReference>
<evidence type="ECO:0000256" key="13">
    <source>
        <dbReference type="ARBA" id="ARBA00053015"/>
    </source>
</evidence>
<evidence type="ECO:0000259" key="18">
    <source>
        <dbReference type="Pfam" id="PF13614"/>
    </source>
</evidence>
<dbReference type="InterPro" id="IPR025669">
    <property type="entry name" value="AAA_dom"/>
</dbReference>
<evidence type="ECO:0000256" key="7">
    <source>
        <dbReference type="ARBA" id="ARBA00022741"/>
    </source>
</evidence>
<dbReference type="Pfam" id="PF02706">
    <property type="entry name" value="Wzz"/>
    <property type="match status" value="1"/>
</dbReference>
<keyword evidence="11 16" id="KW-0472">Membrane</keyword>
<evidence type="ECO:0000256" key="9">
    <source>
        <dbReference type="ARBA" id="ARBA00022840"/>
    </source>
</evidence>
<feature type="transmembrane region" description="Helical" evidence="16">
    <location>
        <begin position="25"/>
        <end position="46"/>
    </location>
</feature>
<evidence type="ECO:0000256" key="15">
    <source>
        <dbReference type="SAM" id="MobiDB-lite"/>
    </source>
</evidence>
<feature type="domain" description="Polysaccharide chain length determinant N-terminal" evidence="17">
    <location>
        <begin position="12"/>
        <end position="99"/>
    </location>
</feature>
<dbReference type="InterPro" id="IPR005702">
    <property type="entry name" value="Wzc-like_C"/>
</dbReference>
<comment type="catalytic activity">
    <reaction evidence="13">
        <text>L-tyrosyl-[protein] + ATP = O-phospho-L-tyrosyl-[protein] + ADP + H(+)</text>
        <dbReference type="Rhea" id="RHEA:10596"/>
        <dbReference type="Rhea" id="RHEA-COMP:10136"/>
        <dbReference type="Rhea" id="RHEA-COMP:20101"/>
        <dbReference type="ChEBI" id="CHEBI:15378"/>
        <dbReference type="ChEBI" id="CHEBI:30616"/>
        <dbReference type="ChEBI" id="CHEBI:46858"/>
        <dbReference type="ChEBI" id="CHEBI:61978"/>
        <dbReference type="ChEBI" id="CHEBI:456216"/>
    </reaction>
</comment>
<dbReference type="InterPro" id="IPR003856">
    <property type="entry name" value="LPS_length_determ_N"/>
</dbReference>
<keyword evidence="20" id="KW-1185">Reference proteome</keyword>
<dbReference type="NCBIfam" id="TIGR01007">
    <property type="entry name" value="eps_fam"/>
    <property type="match status" value="1"/>
</dbReference>
<keyword evidence="5 19" id="KW-0808">Transferase</keyword>
<evidence type="ECO:0000256" key="3">
    <source>
        <dbReference type="ARBA" id="ARBA00022475"/>
    </source>
</evidence>
<dbReference type="KEGG" id="slom:PXH66_12720"/>
<evidence type="ECO:0000256" key="14">
    <source>
        <dbReference type="SAM" id="Coils"/>
    </source>
</evidence>
<keyword evidence="9" id="KW-0067">ATP-binding</keyword>
<feature type="coiled-coil region" evidence="14">
    <location>
        <begin position="312"/>
        <end position="350"/>
    </location>
</feature>
<dbReference type="GO" id="GO:0005524">
    <property type="term" value="F:ATP binding"/>
    <property type="evidence" value="ECO:0007669"/>
    <property type="project" value="UniProtKB-KW"/>
</dbReference>
<evidence type="ECO:0000256" key="12">
    <source>
        <dbReference type="ARBA" id="ARBA00023137"/>
    </source>
</evidence>
<feature type="compositionally biased region" description="Basic and acidic residues" evidence="15">
    <location>
        <begin position="703"/>
        <end position="722"/>
    </location>
</feature>
<dbReference type="InterPro" id="IPR027417">
    <property type="entry name" value="P-loop_NTPase"/>
</dbReference>
<keyword evidence="10 16" id="KW-1133">Transmembrane helix</keyword>
<protein>
    <submittedName>
        <fullName evidence="19">Polysaccharide biosynthesis tyrosine autokinase</fullName>
        <ecNumber evidence="19">2.7.10.2</ecNumber>
    </submittedName>
</protein>
<dbReference type="GO" id="GO:0005886">
    <property type="term" value="C:plasma membrane"/>
    <property type="evidence" value="ECO:0007669"/>
    <property type="project" value="UniProtKB-SubCell"/>
</dbReference>
<reference evidence="19" key="1">
    <citation type="submission" date="2023-03" db="EMBL/GenBank/DDBJ databases">
        <title>Lomoglobus Profundus gen. nov., sp. nov., a novel member of the phylum Verrucomicrobia, isolated from deep-marine sediment of South China Sea.</title>
        <authorList>
            <person name="Ahmad T."/>
            <person name="Ishaq S.E."/>
            <person name="Wang F."/>
        </authorList>
    </citation>
    <scope>NUCLEOTIDE SEQUENCE</scope>
    <source>
        <strain evidence="19">LMO-M01</strain>
    </source>
</reference>
<keyword evidence="8" id="KW-0418">Kinase</keyword>
<keyword evidence="3" id="KW-1003">Cell membrane</keyword>
<evidence type="ECO:0000256" key="5">
    <source>
        <dbReference type="ARBA" id="ARBA00022679"/>
    </source>
</evidence>
<keyword evidence="6 16" id="KW-0812">Transmembrane</keyword>
<organism evidence="19 20">
    <name type="scientific">Synoicihabitans lomoniglobus</name>
    <dbReference type="NCBI Taxonomy" id="2909285"/>
    <lineage>
        <taxon>Bacteria</taxon>
        <taxon>Pseudomonadati</taxon>
        <taxon>Verrucomicrobiota</taxon>
        <taxon>Opitutia</taxon>
        <taxon>Opitutales</taxon>
        <taxon>Opitutaceae</taxon>
        <taxon>Synoicihabitans</taxon>
    </lineage>
</organism>
<sequence length="722" mass="80600">MAAPLSRQDHTTLADFLRILRQRKAMVAGLTLIVLATAAVVTMLLPKWYLSTAQVRVEKPDGAVKLFQNQGSAAYDPYFLQDQFKIMQSPKILYPVIEHLDLNREIGLMLDSPEALPIDITLGYLVNEMLQLESPRNSSFIDINVYAQRPQLAADIANEIARVYSEDRIAFATSEQREGLSKLRNELEIQEREVTAQRDRVEQLRNDLNLAGVDLNARYSDMEIETLRQMQNSLIALRVDAIGRKTRWERFRDIPFEERVNLVNSELISDANIQDLLQAYLVTDQTETRLRARLGSAHPDLVAAVENRLKIREQLDGQLRGYEKALEIAYQEASSRVAELERQLSAAKVEQILSARDRVRPFEEAAQDLEDSTRLLTTLKLTLRQREIDFQVPKRTIELLGEARPARRASKPSWTVNLVLALTVGLLLGIGVAVAIEYFDTSFRNVADIETRLQVPVVGVIPWLADAAAFDPDDMVATEPFRVLQTNLNLALPQADSIALSIVSAGPGEGKSTTVHRLALVMARSGQKVLLVDADLRRPTQHRLGGWKREPGLADYLKGDASLDDVIQVGAAPELDVIGSGGVTDFTLGMLHTRRLQELITETRGRYDRILFDSPPIIGVSDASVLSTTMDGALLLIQHRRNPQAMTIRAQQTLASAHTTLFGAILNQVPADSGEDYGYYAHNYAYYGESNRRRAKSRSSRPAVDKTADGGPERIDLDEPGR</sequence>
<accession>A0AAE9ZS49</accession>
<keyword evidence="12" id="KW-0829">Tyrosine-protein kinase</keyword>
<feature type="coiled-coil region" evidence="14">
    <location>
        <begin position="173"/>
        <end position="207"/>
    </location>
</feature>
<dbReference type="Gene3D" id="3.40.50.300">
    <property type="entry name" value="P-loop containing nucleotide triphosphate hydrolases"/>
    <property type="match status" value="1"/>
</dbReference>
<dbReference type="PANTHER" id="PTHR32309">
    <property type="entry name" value="TYROSINE-PROTEIN KINASE"/>
    <property type="match status" value="1"/>
</dbReference>
<keyword evidence="7" id="KW-0547">Nucleotide-binding</keyword>
<dbReference type="SUPFAM" id="SSF52540">
    <property type="entry name" value="P-loop containing nucleoside triphosphate hydrolases"/>
    <property type="match status" value="1"/>
</dbReference>
<keyword evidence="14" id="KW-0175">Coiled coil</keyword>
<name>A0AAE9ZS49_9BACT</name>
<feature type="region of interest" description="Disordered" evidence="15">
    <location>
        <begin position="690"/>
        <end position="722"/>
    </location>
</feature>
<dbReference type="InterPro" id="IPR050445">
    <property type="entry name" value="Bact_polysacc_biosynth/exp"/>
</dbReference>
<evidence type="ECO:0000256" key="10">
    <source>
        <dbReference type="ARBA" id="ARBA00022989"/>
    </source>
</evidence>